<feature type="chain" id="PRO_5027538673" description="Outer membrane protein beta-barrel domain-containing protein" evidence="2">
    <location>
        <begin position="21"/>
        <end position="188"/>
    </location>
</feature>
<feature type="domain" description="Outer membrane protein beta-barrel" evidence="3">
    <location>
        <begin position="7"/>
        <end position="188"/>
    </location>
</feature>
<gene>
    <name evidence="4" type="ORF">HELGO_WM14920</name>
</gene>
<dbReference type="Pfam" id="PF13505">
    <property type="entry name" value="OMP_b-brl"/>
    <property type="match status" value="1"/>
</dbReference>
<reference evidence="4" key="1">
    <citation type="submission" date="2020-01" db="EMBL/GenBank/DDBJ databases">
        <authorList>
            <person name="Meier V. D."/>
            <person name="Meier V D."/>
        </authorList>
    </citation>
    <scope>NUCLEOTIDE SEQUENCE</scope>
    <source>
        <strain evidence="4">HLG_WM_MAG_02</strain>
    </source>
</reference>
<dbReference type="InterPro" id="IPR027385">
    <property type="entry name" value="Beta-barrel_OMP"/>
</dbReference>
<evidence type="ECO:0000256" key="1">
    <source>
        <dbReference type="ARBA" id="ARBA00022729"/>
    </source>
</evidence>
<proteinExistence type="predicted"/>
<evidence type="ECO:0000256" key="2">
    <source>
        <dbReference type="SAM" id="SignalP"/>
    </source>
</evidence>
<name>A0A6S6SWJ6_9BACT</name>
<dbReference type="InterPro" id="IPR011250">
    <property type="entry name" value="OMP/PagP_B-barrel"/>
</dbReference>
<dbReference type="EMBL" id="CACVAZ010000064">
    <property type="protein sequence ID" value="CAA6810474.1"/>
    <property type="molecule type" value="Genomic_DNA"/>
</dbReference>
<evidence type="ECO:0000313" key="4">
    <source>
        <dbReference type="EMBL" id="CAA6810474.1"/>
    </source>
</evidence>
<accession>A0A6S6SWJ6</accession>
<dbReference type="AlphaFoldDB" id="A0A6S6SWJ6"/>
<evidence type="ECO:0000259" key="3">
    <source>
        <dbReference type="Pfam" id="PF13505"/>
    </source>
</evidence>
<dbReference type="Gene3D" id="2.40.160.20">
    <property type="match status" value="1"/>
</dbReference>
<organism evidence="4">
    <name type="scientific">uncultured Sulfurovum sp</name>
    <dbReference type="NCBI Taxonomy" id="269237"/>
    <lineage>
        <taxon>Bacteria</taxon>
        <taxon>Pseudomonadati</taxon>
        <taxon>Campylobacterota</taxon>
        <taxon>Epsilonproteobacteria</taxon>
        <taxon>Campylobacterales</taxon>
        <taxon>Sulfurovaceae</taxon>
        <taxon>Sulfurovum</taxon>
        <taxon>environmental samples</taxon>
    </lineage>
</organism>
<sequence>MKKILTSLVTVSLLSSIAMAGDYYGGVDFGFGKGSSSIKSGILSQDDDFSITIFGIHGGYNLDLNSKLEVSFKSLNFDFDDGGDTDGHQFGVDYIYVLDEVSKLKPYLGAGISVNSLDVKIANSDTIDGLGFKLRAGTYYALSPQLDIGAELNYTYVGWDDLKHKDTNEIIESSSNFYGLGLNVNYKF</sequence>
<feature type="signal peptide" evidence="2">
    <location>
        <begin position="1"/>
        <end position="20"/>
    </location>
</feature>
<dbReference type="SUPFAM" id="SSF56925">
    <property type="entry name" value="OMPA-like"/>
    <property type="match status" value="1"/>
</dbReference>
<keyword evidence="1 2" id="KW-0732">Signal</keyword>
<protein>
    <recommendedName>
        <fullName evidence="3">Outer membrane protein beta-barrel domain-containing protein</fullName>
    </recommendedName>
</protein>